<dbReference type="InterPro" id="IPR029016">
    <property type="entry name" value="GAF-like_dom_sf"/>
</dbReference>
<dbReference type="SUPFAM" id="SSF55781">
    <property type="entry name" value="GAF domain-like"/>
    <property type="match status" value="1"/>
</dbReference>
<gene>
    <name evidence="7" type="ORF">SE37_12910</name>
</gene>
<organism evidence="7 8">
    <name type="scientific">Geobacter soli</name>
    <dbReference type="NCBI Taxonomy" id="1510391"/>
    <lineage>
        <taxon>Bacteria</taxon>
        <taxon>Pseudomonadati</taxon>
        <taxon>Thermodesulfobacteriota</taxon>
        <taxon>Desulfuromonadia</taxon>
        <taxon>Geobacterales</taxon>
        <taxon>Geobacteraceae</taxon>
        <taxon>Geobacter</taxon>
    </lineage>
</organism>
<evidence type="ECO:0000313" key="8">
    <source>
        <dbReference type="Proteomes" id="UP000031433"/>
    </source>
</evidence>
<evidence type="ECO:0000256" key="3">
    <source>
        <dbReference type="ARBA" id="ARBA00022553"/>
    </source>
</evidence>
<dbReference type="CDD" id="cd00082">
    <property type="entry name" value="HisKA"/>
    <property type="match status" value="1"/>
</dbReference>
<dbReference type="InterPro" id="IPR003018">
    <property type="entry name" value="GAF"/>
</dbReference>
<evidence type="ECO:0000256" key="1">
    <source>
        <dbReference type="ARBA" id="ARBA00000085"/>
    </source>
</evidence>
<sequence length="671" mass="73802">MDSPPLYNSRIFDTYLKLLAQRYPHVRADDVLSHAGMSVHEVADPGHWFTQQQADRFYEALARMTGTPDIAREAGRFAASPEALGLVRQYILGLVGPARGYALLNRAAAFFTRSSTFESRKMGDNRIEVSVRFRPGVSERPYQCANRMGFLEALVLIFSRRLPEIEHPECIFRGGEICRYVISWPRGRADLWRTGRRWGLLGGSVLGLATLLLSPSLFPPVAAVVIPLILLLFLAAERAENKDLSATLDTLRDSADKLLGQCQSNSDNALLVSEIGQVVSSKSDIGQILTSIAALLEKRLDYDRGVIMMADADGSTLRVLASFGFDEAGRRVIHDTPIALDGIGPRGVVAASFLDQKPFLVNDLDEIGHLIPPLHREVGRRLDIRSFISCPIVCEGQSLGVLAVDTNRTGRPLLQSDLSLLMGIAPVIGISIHNAEHLAREQRQAALLEVANQELEAFCYTVAHDLQAPLRAINGYCAVIREECGDRLPLPAPAYFSRIGAAAVRMGELIDDLLALYRVTRRDLAWEEIDLSALAGEVAGELQQREPGRAVEFAIAAGITVRGDRQLLRIALENLLGNAWKYTGTRCVALIEFGTAEVGGVSACFIRDNGTGFDMRYADKLFRPFQRLHRDGEFEGTGIGLATVYRIVTRHGGRIWAQAEEGRGAVFYIAL</sequence>
<dbReference type="FunFam" id="3.30.565.10:FF:000006">
    <property type="entry name" value="Sensor histidine kinase WalK"/>
    <property type="match status" value="1"/>
</dbReference>
<evidence type="ECO:0000256" key="2">
    <source>
        <dbReference type="ARBA" id="ARBA00012438"/>
    </source>
</evidence>
<dbReference type="InterPro" id="IPR003594">
    <property type="entry name" value="HATPase_dom"/>
</dbReference>
<dbReference type="GO" id="GO:0000156">
    <property type="term" value="F:phosphorelay response regulator activity"/>
    <property type="evidence" value="ECO:0007669"/>
    <property type="project" value="TreeGrafter"/>
</dbReference>
<dbReference type="SUPFAM" id="SSF55874">
    <property type="entry name" value="ATPase domain of HSP90 chaperone/DNA topoisomerase II/histidine kinase"/>
    <property type="match status" value="1"/>
</dbReference>
<dbReference type="SMART" id="SM00388">
    <property type="entry name" value="HisKA"/>
    <property type="match status" value="1"/>
</dbReference>
<dbReference type="InterPro" id="IPR050351">
    <property type="entry name" value="BphY/WalK/GraS-like"/>
</dbReference>
<proteinExistence type="predicted"/>
<dbReference type="GO" id="GO:0000155">
    <property type="term" value="F:phosphorelay sensor kinase activity"/>
    <property type="evidence" value="ECO:0007669"/>
    <property type="project" value="InterPro"/>
</dbReference>
<dbReference type="SUPFAM" id="SSF47384">
    <property type="entry name" value="Homodimeric domain of signal transducing histidine kinase"/>
    <property type="match status" value="1"/>
</dbReference>
<dbReference type="InterPro" id="IPR003661">
    <property type="entry name" value="HisK_dim/P_dom"/>
</dbReference>
<dbReference type="EMBL" id="JXBL01000001">
    <property type="protein sequence ID" value="KIE43466.1"/>
    <property type="molecule type" value="Genomic_DNA"/>
</dbReference>
<dbReference type="SMART" id="SM00065">
    <property type="entry name" value="GAF"/>
    <property type="match status" value="1"/>
</dbReference>
<keyword evidence="8" id="KW-1185">Reference proteome</keyword>
<dbReference type="InterPro" id="IPR036097">
    <property type="entry name" value="HisK_dim/P_sf"/>
</dbReference>
<dbReference type="PRINTS" id="PR00344">
    <property type="entry name" value="BCTRLSENSOR"/>
</dbReference>
<accession>A0A0C1QZ62</accession>
<dbReference type="RefSeq" id="WP_039646962.1">
    <property type="nucleotide sequence ID" value="NZ_JXBL01000001.1"/>
</dbReference>
<dbReference type="PROSITE" id="PS50109">
    <property type="entry name" value="HIS_KIN"/>
    <property type="match status" value="1"/>
</dbReference>
<dbReference type="AlphaFoldDB" id="A0A0C1QZ62"/>
<feature type="domain" description="Histidine kinase" evidence="6">
    <location>
        <begin position="461"/>
        <end position="671"/>
    </location>
</feature>
<dbReference type="Pfam" id="PF00512">
    <property type="entry name" value="HisKA"/>
    <property type="match status" value="1"/>
</dbReference>
<name>A0A0C1QZ62_9BACT</name>
<keyword evidence="4" id="KW-0808">Transferase</keyword>
<dbReference type="Pfam" id="PF01590">
    <property type="entry name" value="GAF"/>
    <property type="match status" value="1"/>
</dbReference>
<dbReference type="Gene3D" id="3.30.450.40">
    <property type="match status" value="1"/>
</dbReference>
<reference evidence="7 8" key="1">
    <citation type="submission" date="2015-01" db="EMBL/GenBank/DDBJ databases">
        <title>Genome sequence of the anaerobic bacterium Geobacter soli GSS01, a dissimilatory Fe(III) reducer from soil.</title>
        <authorList>
            <person name="Yang G."/>
            <person name="Zhou S."/>
        </authorList>
    </citation>
    <scope>NUCLEOTIDE SEQUENCE [LARGE SCALE GENOMIC DNA]</scope>
    <source>
        <strain evidence="7 8">GSS01</strain>
    </source>
</reference>
<evidence type="ECO:0000259" key="6">
    <source>
        <dbReference type="PROSITE" id="PS50109"/>
    </source>
</evidence>
<dbReference type="InterPro" id="IPR004358">
    <property type="entry name" value="Sig_transdc_His_kin-like_C"/>
</dbReference>
<dbReference type="PANTHER" id="PTHR42878">
    <property type="entry name" value="TWO-COMPONENT HISTIDINE KINASE"/>
    <property type="match status" value="1"/>
</dbReference>
<dbReference type="FunFam" id="1.10.287.130:FF:000101">
    <property type="entry name" value="Sensor histidine kinase"/>
    <property type="match status" value="1"/>
</dbReference>
<dbReference type="EC" id="2.7.13.3" evidence="2"/>
<evidence type="ECO:0000256" key="5">
    <source>
        <dbReference type="ARBA" id="ARBA00022777"/>
    </source>
</evidence>
<dbReference type="Gene3D" id="1.10.287.130">
    <property type="match status" value="1"/>
</dbReference>
<dbReference type="Gene3D" id="3.30.565.10">
    <property type="entry name" value="Histidine kinase-like ATPase, C-terminal domain"/>
    <property type="match status" value="1"/>
</dbReference>
<dbReference type="GO" id="GO:0030295">
    <property type="term" value="F:protein kinase activator activity"/>
    <property type="evidence" value="ECO:0007669"/>
    <property type="project" value="TreeGrafter"/>
</dbReference>
<dbReference type="Proteomes" id="UP000031433">
    <property type="component" value="Unassembled WGS sequence"/>
</dbReference>
<dbReference type="Pfam" id="PF02518">
    <property type="entry name" value="HATPase_c"/>
    <property type="match status" value="1"/>
</dbReference>
<evidence type="ECO:0000256" key="4">
    <source>
        <dbReference type="ARBA" id="ARBA00022679"/>
    </source>
</evidence>
<dbReference type="GO" id="GO:0007234">
    <property type="term" value="P:osmosensory signaling via phosphorelay pathway"/>
    <property type="evidence" value="ECO:0007669"/>
    <property type="project" value="TreeGrafter"/>
</dbReference>
<comment type="caution">
    <text evidence="7">The sequence shown here is derived from an EMBL/GenBank/DDBJ whole genome shotgun (WGS) entry which is preliminary data.</text>
</comment>
<keyword evidence="5 7" id="KW-0418">Kinase</keyword>
<dbReference type="PANTHER" id="PTHR42878:SF15">
    <property type="entry name" value="BACTERIOPHYTOCHROME"/>
    <property type="match status" value="1"/>
</dbReference>
<protein>
    <recommendedName>
        <fullName evidence="2">histidine kinase</fullName>
        <ecNumber evidence="2">2.7.13.3</ecNumber>
    </recommendedName>
</protein>
<comment type="catalytic activity">
    <reaction evidence="1">
        <text>ATP + protein L-histidine = ADP + protein N-phospho-L-histidine.</text>
        <dbReference type="EC" id="2.7.13.3"/>
    </reaction>
</comment>
<keyword evidence="3" id="KW-0597">Phosphoprotein</keyword>
<dbReference type="SMART" id="SM00387">
    <property type="entry name" value="HATPase_c"/>
    <property type="match status" value="1"/>
</dbReference>
<evidence type="ECO:0000313" key="7">
    <source>
        <dbReference type="EMBL" id="KIE43466.1"/>
    </source>
</evidence>
<dbReference type="InterPro" id="IPR036890">
    <property type="entry name" value="HATPase_C_sf"/>
</dbReference>
<dbReference type="InterPro" id="IPR005467">
    <property type="entry name" value="His_kinase_dom"/>
</dbReference>